<evidence type="ECO:0000313" key="6">
    <source>
        <dbReference type="Proteomes" id="UP000199629"/>
    </source>
</evidence>
<dbReference type="PANTHER" id="PTHR43004:SF19">
    <property type="entry name" value="BINDING MONOOXYGENASE, PUTATIVE (JCVI)-RELATED"/>
    <property type="match status" value="1"/>
</dbReference>
<keyword evidence="6" id="KW-1185">Reference proteome</keyword>
<dbReference type="EMBL" id="FMCS01000006">
    <property type="protein sequence ID" value="SCF10616.1"/>
    <property type="molecule type" value="Genomic_DNA"/>
</dbReference>
<evidence type="ECO:0000259" key="4">
    <source>
        <dbReference type="Pfam" id="PF01494"/>
    </source>
</evidence>
<feature type="domain" description="FAD-binding" evidence="4">
    <location>
        <begin position="5"/>
        <end position="337"/>
    </location>
</feature>
<dbReference type="InterPro" id="IPR050641">
    <property type="entry name" value="RIFMO-like"/>
</dbReference>
<keyword evidence="3" id="KW-0274">FAD</keyword>
<proteinExistence type="predicted"/>
<dbReference type="InterPro" id="IPR036188">
    <property type="entry name" value="FAD/NAD-bd_sf"/>
</dbReference>
<dbReference type="RefSeq" id="WP_091264780.1">
    <property type="nucleotide sequence ID" value="NZ_FMCS01000006.1"/>
</dbReference>
<dbReference type="Gene3D" id="3.30.70.2450">
    <property type="match status" value="1"/>
</dbReference>
<organism evidence="5 6">
    <name type="scientific">Micromonospora chaiyaphumensis</name>
    <dbReference type="NCBI Taxonomy" id="307119"/>
    <lineage>
        <taxon>Bacteria</taxon>
        <taxon>Bacillati</taxon>
        <taxon>Actinomycetota</taxon>
        <taxon>Actinomycetes</taxon>
        <taxon>Micromonosporales</taxon>
        <taxon>Micromonosporaceae</taxon>
        <taxon>Micromonospora</taxon>
    </lineage>
</organism>
<evidence type="ECO:0000256" key="3">
    <source>
        <dbReference type="ARBA" id="ARBA00022827"/>
    </source>
</evidence>
<protein>
    <submittedName>
        <fullName evidence="5">2-polyprenyl-6-methoxyphenol hydroxylase</fullName>
    </submittedName>
</protein>
<accession>A0A1C4XQI7</accession>
<reference evidence="6" key="1">
    <citation type="submission" date="2016-06" db="EMBL/GenBank/DDBJ databases">
        <authorList>
            <person name="Varghese N."/>
            <person name="Submissions Spin"/>
        </authorList>
    </citation>
    <scope>NUCLEOTIDE SEQUENCE [LARGE SCALE GENOMIC DNA]</scope>
    <source>
        <strain evidence="6">DSM 45246</strain>
    </source>
</reference>
<sequence>MLPDRTDVLVVGAGPTGLAVAATLAGHGVTTTVVDRLATPPVTSRAAVVHAGTLEVLDRIGVAAPLAARGLPSTRFTVRDRDRVLLTVPFDRLPSRYPYALLVSQAETEAVLADRLTALGGRVLRPYELTGLDLDGAGATATFAGGGTVRARWVVGADGMRSPVRELAGIEFGGPADPGESFLLADVRVDSALPRDQVNLFLARQGPLVWAPLPDGMVRLVAAVADAPREPGARHFQALLDERGPARRPDRVTEVSWSSRFRIHHRIASTYRSGPVLLAGDAAHVHSPAGGQGMNLGLRDAVALGDTLAAVLAGGPDTLLDGYAAARRPLAEEVLGFAAGLTRLTAVPSAGRPLRDLLLRAASALPPVRQRLAVRLAGFEPAVG</sequence>
<dbReference type="Pfam" id="PF01494">
    <property type="entry name" value="FAD_binding_3"/>
    <property type="match status" value="1"/>
</dbReference>
<evidence type="ECO:0000256" key="1">
    <source>
        <dbReference type="ARBA" id="ARBA00001974"/>
    </source>
</evidence>
<comment type="cofactor">
    <cofactor evidence="1">
        <name>FAD</name>
        <dbReference type="ChEBI" id="CHEBI:57692"/>
    </cofactor>
</comment>
<dbReference type="PANTHER" id="PTHR43004">
    <property type="entry name" value="TRK SYSTEM POTASSIUM UPTAKE PROTEIN"/>
    <property type="match status" value="1"/>
</dbReference>
<evidence type="ECO:0000313" key="5">
    <source>
        <dbReference type="EMBL" id="SCF10616.1"/>
    </source>
</evidence>
<dbReference type="PRINTS" id="PR00420">
    <property type="entry name" value="RNGMNOXGNASE"/>
</dbReference>
<keyword evidence="2" id="KW-0285">Flavoprotein</keyword>
<dbReference type="GO" id="GO:0071949">
    <property type="term" value="F:FAD binding"/>
    <property type="evidence" value="ECO:0007669"/>
    <property type="project" value="InterPro"/>
</dbReference>
<dbReference type="SUPFAM" id="SSF51905">
    <property type="entry name" value="FAD/NAD(P)-binding domain"/>
    <property type="match status" value="1"/>
</dbReference>
<dbReference type="AlphaFoldDB" id="A0A1C4XQI7"/>
<dbReference type="GO" id="GO:0016709">
    <property type="term" value="F:oxidoreductase activity, acting on paired donors, with incorporation or reduction of molecular oxygen, NAD(P)H as one donor, and incorporation of one atom of oxygen"/>
    <property type="evidence" value="ECO:0007669"/>
    <property type="project" value="UniProtKB-ARBA"/>
</dbReference>
<dbReference type="Proteomes" id="UP000199629">
    <property type="component" value="Unassembled WGS sequence"/>
</dbReference>
<gene>
    <name evidence="5" type="ORF">GA0070214_106254</name>
</gene>
<evidence type="ECO:0000256" key="2">
    <source>
        <dbReference type="ARBA" id="ARBA00022630"/>
    </source>
</evidence>
<dbReference type="InterPro" id="IPR002938">
    <property type="entry name" value="FAD-bd"/>
</dbReference>
<name>A0A1C4XQI7_9ACTN</name>
<dbReference type="Gene3D" id="3.50.50.60">
    <property type="entry name" value="FAD/NAD(P)-binding domain"/>
    <property type="match status" value="1"/>
</dbReference>